<keyword evidence="4" id="KW-1185">Reference proteome</keyword>
<feature type="compositionally biased region" description="Basic and acidic residues" evidence="2">
    <location>
        <begin position="225"/>
        <end position="235"/>
    </location>
</feature>
<feature type="region of interest" description="Disordered" evidence="2">
    <location>
        <begin position="225"/>
        <end position="297"/>
    </location>
</feature>
<dbReference type="GO" id="GO:0006274">
    <property type="term" value="P:DNA replication termination"/>
    <property type="evidence" value="ECO:0007669"/>
    <property type="project" value="TreeGrafter"/>
</dbReference>
<reference evidence="3" key="1">
    <citation type="submission" date="2023-10" db="EMBL/GenBank/DDBJ databases">
        <authorList>
            <person name="Guldener U."/>
        </authorList>
    </citation>
    <scope>NUCLEOTIDE SEQUENCE</scope>
    <source>
        <strain evidence="3">Mp4</strain>
    </source>
</reference>
<gene>
    <name evidence="3" type="ORF">MEPE_06123</name>
</gene>
<dbReference type="Pfam" id="PF04641">
    <property type="entry name" value="Rtf2"/>
    <property type="match status" value="1"/>
</dbReference>
<dbReference type="PANTHER" id="PTHR12775:SF0">
    <property type="entry name" value="REPLICATION TERMINATION FACTOR 2"/>
    <property type="match status" value="1"/>
</dbReference>
<dbReference type="GO" id="GO:0005634">
    <property type="term" value="C:nucleus"/>
    <property type="evidence" value="ECO:0007669"/>
    <property type="project" value="TreeGrafter"/>
</dbReference>
<evidence type="ECO:0000313" key="3">
    <source>
        <dbReference type="EMBL" id="SNX87413.1"/>
    </source>
</evidence>
<dbReference type="InterPro" id="IPR027799">
    <property type="entry name" value="Rtf2_RING-finger"/>
</dbReference>
<feature type="compositionally biased region" description="Basic residues" evidence="2">
    <location>
        <begin position="236"/>
        <end position="247"/>
    </location>
</feature>
<name>A0AAJ4XU27_9BASI</name>
<comment type="similarity">
    <text evidence="1">Belongs to the rtf2 family.</text>
</comment>
<proteinExistence type="inferred from homology"/>
<evidence type="ECO:0000256" key="1">
    <source>
        <dbReference type="ARBA" id="ARBA00009885"/>
    </source>
</evidence>
<accession>A0AAJ4XU27</accession>
<dbReference type="Proteomes" id="UP001294444">
    <property type="component" value="Unassembled WGS sequence"/>
</dbReference>
<dbReference type="InterPro" id="IPR006735">
    <property type="entry name" value="Rtf2"/>
</dbReference>
<dbReference type="EMBL" id="OAPG01000019">
    <property type="protein sequence ID" value="SNX87413.1"/>
    <property type="molecule type" value="Genomic_DNA"/>
</dbReference>
<organism evidence="3 4">
    <name type="scientific">Melanopsichium pennsylvanicum</name>
    <dbReference type="NCBI Taxonomy" id="63383"/>
    <lineage>
        <taxon>Eukaryota</taxon>
        <taxon>Fungi</taxon>
        <taxon>Dikarya</taxon>
        <taxon>Basidiomycota</taxon>
        <taxon>Ustilaginomycotina</taxon>
        <taxon>Ustilaginomycetes</taxon>
        <taxon>Ustilaginales</taxon>
        <taxon>Ustilaginaceae</taxon>
        <taxon>Melanopsichium</taxon>
    </lineage>
</organism>
<dbReference type="CDD" id="cd16653">
    <property type="entry name" value="RING-like_Rtf2"/>
    <property type="match status" value="1"/>
</dbReference>
<protein>
    <submittedName>
        <fullName evidence="3">Related to Protein C20orf43</fullName>
    </submittedName>
</protein>
<dbReference type="AlphaFoldDB" id="A0AAJ4XU27"/>
<evidence type="ECO:0000313" key="4">
    <source>
        <dbReference type="Proteomes" id="UP001294444"/>
    </source>
</evidence>
<comment type="caution">
    <text evidence="3">The sequence shown here is derived from an EMBL/GenBank/DDBJ whole genome shotgun (WGS) entry which is preliminary data.</text>
</comment>
<evidence type="ECO:0000256" key="2">
    <source>
        <dbReference type="SAM" id="MobiDB-lite"/>
    </source>
</evidence>
<sequence>MGNDGGSISKRDEMVRTKVTFEKIDPDLVRQSLWTQCSLSRATLSPPVVSCPLGKLYNKDAVISHLLSRHSSSSCSTSNAAKAVDPIPHIRALKNIIHLNLATNALYKPSTSGGQAFENKPGTSVYPFACPLSGKQMDGKQRFVYVASCGCAMSYTGLRTTVSTEHSSKDDRVDQRSCPVCGKRFNATGVLTKGNNFDIVAAMVAGSDVITINPTKQEEEVMRECMEKVRSEKATSNKHKNKRKKSNSKSSETTFDNQRDGQNKSENNNNKRTREESKAQTQEPKIAPVAAVAAFDV</sequence>
<dbReference type="PANTHER" id="PTHR12775">
    <property type="entry name" value="PROTEIN C20ORF43 HOMOLOG"/>
    <property type="match status" value="1"/>
</dbReference>